<feature type="region of interest" description="Disordered" evidence="2">
    <location>
        <begin position="363"/>
        <end position="395"/>
    </location>
</feature>
<sequence length="548" mass="59846">MAPVERGWISLFVDRLAGWWSGLPGETCSYTVEFLQIPIGTMKLAANLYQPTIAKPHGTILVRTSYGITPLMALGNARMFASRGYQVLLAACRGTDPSDGQEVVPAIYEAEDGLATVAWMREQPWYTGSLATYGGSYLGHTQWAILTDPPADVKAAVISTGPIDFGVFSWWTGAMDAHMVAWADLMTAAKRGHTPGPAYIKKQHQALKPVYDAVPFMGGIKKHLGDHTPSWVEDMVSDSDLSKPLWQKANQSVAIEKADIPILQLTGWNDSVLPLVMQQHSALVERKAQGYLTIGPWSHLGTQRGPSLTEGLRFLEHHLAGRGPPPRKSQCRIFVTGSNEWRDLPSWPPVSSSSREYFLAPEKVLSQEKPTDETSSSSFTFDPTSPTPNIGMPRPFDDVIPASYDDTSLARRSDVVVFDSAPLDEDVEVCGKPIIELCHSSDDPHVDVLVRLSEVSTNGKSARITEVYRRLDPARGPEPLQLSLVDCAHVFRKGVKLRVVVAGGAHFGFIRNLGTGENPAYGSTTRPAVHTVHHARGAVSKLMLPVTA</sequence>
<evidence type="ECO:0000259" key="3">
    <source>
        <dbReference type="SMART" id="SM00939"/>
    </source>
</evidence>
<dbReference type="OrthoDB" id="416441at2759"/>
<feature type="compositionally biased region" description="Low complexity" evidence="2">
    <location>
        <begin position="373"/>
        <end position="388"/>
    </location>
</feature>
<dbReference type="Gene3D" id="2.60.120.260">
    <property type="entry name" value="Galactose-binding domain-like"/>
    <property type="match status" value="1"/>
</dbReference>
<dbReference type="SUPFAM" id="SSF53474">
    <property type="entry name" value="alpha/beta-Hydrolases"/>
    <property type="match status" value="1"/>
</dbReference>
<dbReference type="InterPro" id="IPR029058">
    <property type="entry name" value="AB_hydrolase_fold"/>
</dbReference>
<dbReference type="InterPro" id="IPR008979">
    <property type="entry name" value="Galactose-bd-like_sf"/>
</dbReference>
<dbReference type="NCBIfam" id="TIGR00976">
    <property type="entry name" value="CocE_NonD"/>
    <property type="match status" value="1"/>
</dbReference>
<dbReference type="SUPFAM" id="SSF49785">
    <property type="entry name" value="Galactose-binding domain-like"/>
    <property type="match status" value="1"/>
</dbReference>
<dbReference type="Pfam" id="PF08530">
    <property type="entry name" value="PepX_C"/>
    <property type="match status" value="1"/>
</dbReference>
<dbReference type="InterPro" id="IPR013736">
    <property type="entry name" value="Xaa-Pro_dipept_C"/>
</dbReference>
<proteinExistence type="predicted"/>
<protein>
    <recommendedName>
        <fullName evidence="3">Xaa-Pro dipeptidyl-peptidase C-terminal domain-containing protein</fullName>
    </recommendedName>
</protein>
<evidence type="ECO:0000313" key="4">
    <source>
        <dbReference type="EMBL" id="KAF9878674.1"/>
    </source>
</evidence>
<dbReference type="InterPro" id="IPR000383">
    <property type="entry name" value="Xaa-Pro-like_dom"/>
</dbReference>
<keyword evidence="1" id="KW-0378">Hydrolase</keyword>
<dbReference type="SMART" id="SM00939">
    <property type="entry name" value="PepX_C"/>
    <property type="match status" value="1"/>
</dbReference>
<dbReference type="RefSeq" id="XP_038748135.1">
    <property type="nucleotide sequence ID" value="XM_038886293.1"/>
</dbReference>
<dbReference type="Gene3D" id="3.40.50.1820">
    <property type="entry name" value="alpha/beta hydrolase"/>
    <property type="match status" value="1"/>
</dbReference>
<evidence type="ECO:0000313" key="5">
    <source>
        <dbReference type="Proteomes" id="UP000781932"/>
    </source>
</evidence>
<keyword evidence="5" id="KW-1185">Reference proteome</keyword>
<dbReference type="EMBL" id="JAATWM020000009">
    <property type="protein sequence ID" value="KAF9878674.1"/>
    <property type="molecule type" value="Genomic_DNA"/>
</dbReference>
<evidence type="ECO:0000256" key="1">
    <source>
        <dbReference type="ARBA" id="ARBA00022801"/>
    </source>
</evidence>
<evidence type="ECO:0000256" key="2">
    <source>
        <dbReference type="SAM" id="MobiDB-lite"/>
    </source>
</evidence>
<name>A0A9P6I9F6_9PEZI</name>
<gene>
    <name evidence="4" type="ORF">CkaCkLH20_03574</name>
</gene>
<dbReference type="Pfam" id="PF02129">
    <property type="entry name" value="Peptidase_S15"/>
    <property type="match status" value="1"/>
</dbReference>
<dbReference type="InterPro" id="IPR005674">
    <property type="entry name" value="CocE/Ser_esterase"/>
</dbReference>
<dbReference type="Proteomes" id="UP000781932">
    <property type="component" value="Unassembled WGS sequence"/>
</dbReference>
<dbReference type="AlphaFoldDB" id="A0A9P6I9F6"/>
<accession>A0A9P6I9F6</accession>
<dbReference type="GO" id="GO:0008239">
    <property type="term" value="F:dipeptidyl-peptidase activity"/>
    <property type="evidence" value="ECO:0007669"/>
    <property type="project" value="InterPro"/>
</dbReference>
<comment type="caution">
    <text evidence="4">The sequence shown here is derived from an EMBL/GenBank/DDBJ whole genome shotgun (WGS) entry which is preliminary data.</text>
</comment>
<dbReference type="GeneID" id="62159367"/>
<dbReference type="Gene3D" id="1.10.3020.10">
    <property type="entry name" value="alpha-amino acid ester hydrolase ( Helical cap domain)"/>
    <property type="match status" value="1"/>
</dbReference>
<organism evidence="4 5">
    <name type="scientific">Colletotrichum karsti</name>
    <dbReference type="NCBI Taxonomy" id="1095194"/>
    <lineage>
        <taxon>Eukaryota</taxon>
        <taxon>Fungi</taxon>
        <taxon>Dikarya</taxon>
        <taxon>Ascomycota</taxon>
        <taxon>Pezizomycotina</taxon>
        <taxon>Sordariomycetes</taxon>
        <taxon>Hypocreomycetidae</taxon>
        <taxon>Glomerellales</taxon>
        <taxon>Glomerellaceae</taxon>
        <taxon>Colletotrichum</taxon>
        <taxon>Colletotrichum boninense species complex</taxon>
    </lineage>
</organism>
<reference evidence="4" key="2">
    <citation type="submission" date="2020-11" db="EMBL/GenBank/DDBJ databases">
        <title>Whole genome sequencing of Colletotrichum sp.</title>
        <authorList>
            <person name="Li H."/>
        </authorList>
    </citation>
    <scope>NUCLEOTIDE SEQUENCE</scope>
    <source>
        <strain evidence="4">CkLH20</strain>
    </source>
</reference>
<reference evidence="4" key="1">
    <citation type="submission" date="2020-03" db="EMBL/GenBank/DDBJ databases">
        <authorList>
            <person name="He L."/>
        </authorList>
    </citation>
    <scope>NUCLEOTIDE SEQUENCE</scope>
    <source>
        <strain evidence="4">CkLH20</strain>
    </source>
</reference>
<feature type="domain" description="Xaa-Pro dipeptidyl-peptidase C-terminal" evidence="3">
    <location>
        <begin position="312"/>
        <end position="543"/>
    </location>
</feature>